<proteinExistence type="predicted"/>
<name>A0AAW5KIZ6_9FIRM</name>
<evidence type="ECO:0000313" key="2">
    <source>
        <dbReference type="Proteomes" id="UP001205063"/>
    </source>
</evidence>
<dbReference type="RefSeq" id="WP_256136970.1">
    <property type="nucleotide sequence ID" value="NZ_JANGAB010000382.1"/>
</dbReference>
<sequence>MKVALFVETYLPYIIGVVTHVHSLKTGLEMLGHQVLVVTADPEVKRHTLKDGVLYCPCKKLKRING</sequence>
<accession>A0AAW5KIZ6</accession>
<dbReference type="Proteomes" id="UP001205063">
    <property type="component" value="Unassembled WGS sequence"/>
</dbReference>
<comment type="caution">
    <text evidence="1">The sequence shown here is derived from an EMBL/GenBank/DDBJ whole genome shotgun (WGS) entry which is preliminary data.</text>
</comment>
<dbReference type="EMBL" id="JANGAB010000382">
    <property type="protein sequence ID" value="MCQ4950879.1"/>
    <property type="molecule type" value="Genomic_DNA"/>
</dbReference>
<protein>
    <recommendedName>
        <fullName evidence="3">Glycosyltransferase</fullName>
    </recommendedName>
</protein>
<dbReference type="Gene3D" id="3.40.50.2000">
    <property type="entry name" value="Glycogen Phosphorylase B"/>
    <property type="match status" value="1"/>
</dbReference>
<reference evidence="1" key="1">
    <citation type="submission" date="2022-06" db="EMBL/GenBank/DDBJ databases">
        <title>Isolation of gut microbiota from human fecal samples.</title>
        <authorList>
            <person name="Pamer E.G."/>
            <person name="Barat B."/>
            <person name="Waligurski E."/>
            <person name="Medina S."/>
            <person name="Paddock L."/>
            <person name="Mostad J."/>
        </authorList>
    </citation>
    <scope>NUCLEOTIDE SEQUENCE</scope>
    <source>
        <strain evidence="1">DFI.7.96</strain>
    </source>
</reference>
<gene>
    <name evidence="1" type="ORF">NE646_14725</name>
</gene>
<organism evidence="1 2">
    <name type="scientific">Bittarella massiliensis</name>
    <name type="common">ex Durand et al. 2017</name>
    <dbReference type="NCBI Taxonomy" id="1720313"/>
    <lineage>
        <taxon>Bacteria</taxon>
        <taxon>Bacillati</taxon>
        <taxon>Bacillota</taxon>
        <taxon>Clostridia</taxon>
        <taxon>Eubacteriales</taxon>
        <taxon>Oscillospiraceae</taxon>
        <taxon>Bittarella (ex Durand et al. 2017)</taxon>
    </lineage>
</organism>
<evidence type="ECO:0008006" key="3">
    <source>
        <dbReference type="Google" id="ProtNLM"/>
    </source>
</evidence>
<dbReference type="AlphaFoldDB" id="A0AAW5KIZ6"/>
<evidence type="ECO:0000313" key="1">
    <source>
        <dbReference type="EMBL" id="MCQ4950879.1"/>
    </source>
</evidence>
<dbReference type="SUPFAM" id="SSF53756">
    <property type="entry name" value="UDP-Glycosyltransferase/glycogen phosphorylase"/>
    <property type="match status" value="1"/>
</dbReference>